<dbReference type="EMBL" id="JBDFQZ010000009">
    <property type="protein sequence ID" value="KAK9689488.1"/>
    <property type="molecule type" value="Genomic_DNA"/>
</dbReference>
<feature type="domain" description="Endonuclease/exonuclease/phosphatase" evidence="1">
    <location>
        <begin position="4"/>
        <end position="226"/>
    </location>
</feature>
<evidence type="ECO:0000259" key="1">
    <source>
        <dbReference type="Pfam" id="PF03372"/>
    </source>
</evidence>
<evidence type="ECO:0000313" key="2">
    <source>
        <dbReference type="EMBL" id="KAK9689488.1"/>
    </source>
</evidence>
<dbReference type="PANTHER" id="PTHR33710:SF64">
    <property type="entry name" value="ENDONUCLEASE_EXONUCLEASE_PHOSPHATASE DOMAIN-CONTAINING PROTEIN"/>
    <property type="match status" value="1"/>
</dbReference>
<dbReference type="Gene3D" id="3.60.10.10">
    <property type="entry name" value="Endonuclease/exonuclease/phosphatase"/>
    <property type="match status" value="1"/>
</dbReference>
<dbReference type="GO" id="GO:0003824">
    <property type="term" value="F:catalytic activity"/>
    <property type="evidence" value="ECO:0007669"/>
    <property type="project" value="InterPro"/>
</dbReference>
<dbReference type="Pfam" id="PF03372">
    <property type="entry name" value="Exo_endo_phos"/>
    <property type="match status" value="1"/>
</dbReference>
<keyword evidence="3" id="KW-1185">Reference proteome</keyword>
<dbReference type="AlphaFoldDB" id="A0AAW1IJD5"/>
<dbReference type="SUPFAM" id="SSF56219">
    <property type="entry name" value="DNase I-like"/>
    <property type="match status" value="1"/>
</dbReference>
<sequence>MRLASWNIRGVNHPSKQQVVRHFLLKHRVDVMGMVETRVKVHNDGIIEAKLFGHNWGLANNYQFHPNGIIWLAWNKARIRMEVLHSSAQMITGVVDSGFCSFWLSVVDGLNSRAERQELWHDLASLSSGCSVPWILMGDFNVVLHDDEKKSAGMFDHGSIRDFGDCCQSLQLMDLPYQGVFYSWSINQFADARTWCKLDRVMGNCAWFHASWDVQVDFLEPGISDHSPIVVASTLPAPPQHRQFRFLNCWAADSGFLPLVATAWPTNAIGCPMFRLITRLKQVKAGLKELHRTSYPNVSDRVA</sequence>
<reference evidence="2" key="1">
    <citation type="submission" date="2024-03" db="EMBL/GenBank/DDBJ databases">
        <title>WGS assembly of Saponaria officinalis var. Norfolk2.</title>
        <authorList>
            <person name="Jenkins J."/>
            <person name="Shu S."/>
            <person name="Grimwood J."/>
            <person name="Barry K."/>
            <person name="Goodstein D."/>
            <person name="Schmutz J."/>
            <person name="Leebens-Mack J."/>
            <person name="Osbourn A."/>
        </authorList>
    </citation>
    <scope>NUCLEOTIDE SEQUENCE [LARGE SCALE GENOMIC DNA]</scope>
    <source>
        <strain evidence="2">JIC</strain>
    </source>
</reference>
<dbReference type="InterPro" id="IPR005135">
    <property type="entry name" value="Endo/exonuclease/phosphatase"/>
</dbReference>
<dbReference type="InterPro" id="IPR036691">
    <property type="entry name" value="Endo/exonu/phosph_ase_sf"/>
</dbReference>
<dbReference type="PANTHER" id="PTHR33710">
    <property type="entry name" value="BNAC02G09200D PROTEIN"/>
    <property type="match status" value="1"/>
</dbReference>
<name>A0AAW1IJD5_SAPOF</name>
<organism evidence="2 3">
    <name type="scientific">Saponaria officinalis</name>
    <name type="common">Common soapwort</name>
    <name type="synonym">Lychnis saponaria</name>
    <dbReference type="NCBI Taxonomy" id="3572"/>
    <lineage>
        <taxon>Eukaryota</taxon>
        <taxon>Viridiplantae</taxon>
        <taxon>Streptophyta</taxon>
        <taxon>Embryophyta</taxon>
        <taxon>Tracheophyta</taxon>
        <taxon>Spermatophyta</taxon>
        <taxon>Magnoliopsida</taxon>
        <taxon>eudicotyledons</taxon>
        <taxon>Gunneridae</taxon>
        <taxon>Pentapetalae</taxon>
        <taxon>Caryophyllales</taxon>
        <taxon>Caryophyllaceae</taxon>
        <taxon>Caryophylleae</taxon>
        <taxon>Saponaria</taxon>
    </lineage>
</organism>
<dbReference type="Proteomes" id="UP001443914">
    <property type="component" value="Unassembled WGS sequence"/>
</dbReference>
<accession>A0AAW1IJD5</accession>
<evidence type="ECO:0000313" key="3">
    <source>
        <dbReference type="Proteomes" id="UP001443914"/>
    </source>
</evidence>
<comment type="caution">
    <text evidence="2">The sequence shown here is derived from an EMBL/GenBank/DDBJ whole genome shotgun (WGS) entry which is preliminary data.</text>
</comment>
<gene>
    <name evidence="2" type="ORF">RND81_09G062300</name>
</gene>
<proteinExistence type="predicted"/>
<protein>
    <recommendedName>
        <fullName evidence="1">Endonuclease/exonuclease/phosphatase domain-containing protein</fullName>
    </recommendedName>
</protein>